<dbReference type="AlphaFoldDB" id="A0A2A4Z800"/>
<dbReference type="GO" id="GO:0005886">
    <property type="term" value="C:plasma membrane"/>
    <property type="evidence" value="ECO:0007669"/>
    <property type="project" value="UniProtKB-SubCell"/>
</dbReference>
<sequence>MAIRYSWMSPRLALVPAIVITAVAFVGAIGWTLYISFTKSRRFPNYDIYWENFWRQYKRLFNDPNWDTAINNLIFMTIGSALAILFGFILAVLVNKEKTGEGIFRTIYLYPLAVSFIVAGIVWRWMFNPVLGIENFLIELGFENASFNWLADKDTAMWGVIIAIVWHGMGFYLALMLSGLKSINDEIWNAAKLDGISPWKFYTEIVIPMLKFTFLTCAILLSLGVVKTYDIVLAMTGGGPGTSSWTPAYFVVNAYATRGNMGYASSAAFMMLLITLAIFLPLVLLTRWQVKRRAREAV</sequence>
<keyword evidence="5 7" id="KW-1133">Transmembrane helix</keyword>
<dbReference type="InterPro" id="IPR035906">
    <property type="entry name" value="MetI-like_sf"/>
</dbReference>
<feature type="transmembrane region" description="Helical" evidence="7">
    <location>
        <begin position="156"/>
        <end position="180"/>
    </location>
</feature>
<feature type="transmembrane region" description="Helical" evidence="7">
    <location>
        <begin position="107"/>
        <end position="127"/>
    </location>
</feature>
<comment type="subcellular location">
    <subcellularLocation>
        <location evidence="1 7">Cell membrane</location>
        <topology evidence="1 7">Multi-pass membrane protein</topology>
    </subcellularLocation>
</comment>
<gene>
    <name evidence="9" type="ORF">COB13_04075</name>
</gene>
<evidence type="ECO:0000256" key="1">
    <source>
        <dbReference type="ARBA" id="ARBA00004651"/>
    </source>
</evidence>
<organism evidence="9">
    <name type="scientific">OCS116 cluster bacterium</name>
    <dbReference type="NCBI Taxonomy" id="2030921"/>
    <lineage>
        <taxon>Bacteria</taxon>
        <taxon>Pseudomonadati</taxon>
        <taxon>Pseudomonadota</taxon>
        <taxon>Alphaproteobacteria</taxon>
        <taxon>OCS116 cluster</taxon>
    </lineage>
</organism>
<comment type="similarity">
    <text evidence="7">Belongs to the binding-protein-dependent transport system permease family.</text>
</comment>
<feature type="transmembrane region" description="Helical" evidence="7">
    <location>
        <begin position="201"/>
        <end position="226"/>
    </location>
</feature>
<keyword evidence="6 7" id="KW-0472">Membrane</keyword>
<feature type="transmembrane region" description="Helical" evidence="7">
    <location>
        <begin position="263"/>
        <end position="285"/>
    </location>
</feature>
<feature type="transmembrane region" description="Helical" evidence="7">
    <location>
        <begin position="12"/>
        <end position="37"/>
    </location>
</feature>
<reference key="1">
    <citation type="submission" date="2017-08" db="EMBL/GenBank/DDBJ databases">
        <title>A dynamic microbial community with high functional redundancy inhabits the cold, oxic subseafloor aquifer.</title>
        <authorList>
            <person name="Tully B.J."/>
            <person name="Wheat C.G."/>
            <person name="Glazer B.T."/>
            <person name="Huber J.A."/>
        </authorList>
    </citation>
    <scope>NUCLEOTIDE SEQUENCE [LARGE SCALE GENOMIC DNA]</scope>
</reference>
<comment type="caution">
    <text evidence="9">The sequence shown here is derived from an EMBL/GenBank/DDBJ whole genome shotgun (WGS) entry which is preliminary data.</text>
</comment>
<evidence type="ECO:0000256" key="4">
    <source>
        <dbReference type="ARBA" id="ARBA00022692"/>
    </source>
</evidence>
<accession>A0A2A4Z800</accession>
<dbReference type="SUPFAM" id="SSF161098">
    <property type="entry name" value="MetI-like"/>
    <property type="match status" value="1"/>
</dbReference>
<protein>
    <submittedName>
        <fullName evidence="9">Sugar ABC transporter permease</fullName>
    </submittedName>
</protein>
<feature type="domain" description="ABC transmembrane type-1" evidence="8">
    <location>
        <begin position="69"/>
        <end position="282"/>
    </location>
</feature>
<dbReference type="Gene3D" id="1.10.3720.10">
    <property type="entry name" value="MetI-like"/>
    <property type="match status" value="1"/>
</dbReference>
<keyword evidence="2 7" id="KW-0813">Transport</keyword>
<feature type="transmembrane region" description="Helical" evidence="7">
    <location>
        <begin position="73"/>
        <end position="95"/>
    </location>
</feature>
<dbReference type="InterPro" id="IPR051393">
    <property type="entry name" value="ABC_transporter_permease"/>
</dbReference>
<keyword evidence="3" id="KW-1003">Cell membrane</keyword>
<evidence type="ECO:0000256" key="6">
    <source>
        <dbReference type="ARBA" id="ARBA00023136"/>
    </source>
</evidence>
<evidence type="ECO:0000259" key="8">
    <source>
        <dbReference type="PROSITE" id="PS50928"/>
    </source>
</evidence>
<evidence type="ECO:0000256" key="5">
    <source>
        <dbReference type="ARBA" id="ARBA00022989"/>
    </source>
</evidence>
<evidence type="ECO:0000256" key="7">
    <source>
        <dbReference type="RuleBase" id="RU363032"/>
    </source>
</evidence>
<dbReference type="PANTHER" id="PTHR30193">
    <property type="entry name" value="ABC TRANSPORTER PERMEASE PROTEIN"/>
    <property type="match status" value="1"/>
</dbReference>
<dbReference type="PROSITE" id="PS50928">
    <property type="entry name" value="ABC_TM1"/>
    <property type="match status" value="1"/>
</dbReference>
<dbReference type="CDD" id="cd06261">
    <property type="entry name" value="TM_PBP2"/>
    <property type="match status" value="1"/>
</dbReference>
<dbReference type="EMBL" id="NVUS01000003">
    <property type="protein sequence ID" value="PCJ03122.1"/>
    <property type="molecule type" value="Genomic_DNA"/>
</dbReference>
<dbReference type="InterPro" id="IPR000515">
    <property type="entry name" value="MetI-like"/>
</dbReference>
<name>A0A2A4Z800_9PROT</name>
<evidence type="ECO:0000313" key="9">
    <source>
        <dbReference type="EMBL" id="PCJ03122.1"/>
    </source>
</evidence>
<proteinExistence type="inferred from homology"/>
<keyword evidence="4 7" id="KW-0812">Transmembrane</keyword>
<evidence type="ECO:0000256" key="2">
    <source>
        <dbReference type="ARBA" id="ARBA00022448"/>
    </source>
</evidence>
<reference evidence="9" key="2">
    <citation type="journal article" date="2018" name="ISME J.">
        <title>A dynamic microbial community with high functional redundancy inhabits the cold, oxic subseafloor aquifer.</title>
        <authorList>
            <person name="Tully B.J."/>
            <person name="Wheat C.G."/>
            <person name="Glazer B.T."/>
            <person name="Huber J.A."/>
        </authorList>
    </citation>
    <scope>NUCLEOTIDE SEQUENCE</scope>
    <source>
        <strain evidence="9">NORP83</strain>
    </source>
</reference>
<dbReference type="PANTHER" id="PTHR30193:SF42">
    <property type="entry name" value="ABC TRANSPORTER PERMEASE PROTEIN"/>
    <property type="match status" value="1"/>
</dbReference>
<dbReference type="GO" id="GO:0055085">
    <property type="term" value="P:transmembrane transport"/>
    <property type="evidence" value="ECO:0007669"/>
    <property type="project" value="InterPro"/>
</dbReference>
<dbReference type="Pfam" id="PF00528">
    <property type="entry name" value="BPD_transp_1"/>
    <property type="match status" value="1"/>
</dbReference>
<evidence type="ECO:0000256" key="3">
    <source>
        <dbReference type="ARBA" id="ARBA00022475"/>
    </source>
</evidence>